<dbReference type="Proteomes" id="UP000308133">
    <property type="component" value="Unassembled WGS sequence"/>
</dbReference>
<reference evidence="4 5" key="1">
    <citation type="submission" date="2018-02" db="EMBL/GenBank/DDBJ databases">
        <title>Draft genome sequences of Elsinoe sp., causing black scab on jojoba.</title>
        <authorList>
            <person name="Stodart B."/>
            <person name="Jeffress S."/>
            <person name="Ash G."/>
            <person name="Arun Chinnappa K."/>
        </authorList>
    </citation>
    <scope>NUCLEOTIDE SEQUENCE [LARGE SCALE GENOMIC DNA]</scope>
    <source>
        <strain evidence="4 5">Hillstone_2</strain>
    </source>
</reference>
<feature type="transmembrane region" description="Helical" evidence="2">
    <location>
        <begin position="183"/>
        <end position="202"/>
    </location>
</feature>
<feature type="transmembrane region" description="Helical" evidence="2">
    <location>
        <begin position="131"/>
        <end position="163"/>
    </location>
</feature>
<dbReference type="InterPro" id="IPR020846">
    <property type="entry name" value="MFS_dom"/>
</dbReference>
<dbReference type="Gene3D" id="1.20.1250.20">
    <property type="entry name" value="MFS general substrate transporter like domains"/>
    <property type="match status" value="1"/>
</dbReference>
<evidence type="ECO:0000259" key="3">
    <source>
        <dbReference type="PROSITE" id="PS50850"/>
    </source>
</evidence>
<feature type="transmembrane region" description="Helical" evidence="2">
    <location>
        <begin position="395"/>
        <end position="413"/>
    </location>
</feature>
<evidence type="ECO:0000256" key="1">
    <source>
        <dbReference type="ARBA" id="ARBA00004141"/>
    </source>
</evidence>
<keyword evidence="2" id="KW-0812">Transmembrane</keyword>
<comment type="caution">
    <text evidence="4">The sequence shown here is derived from an EMBL/GenBank/DDBJ whole genome shotgun (WGS) entry which is preliminary data.</text>
</comment>
<dbReference type="Pfam" id="PF07690">
    <property type="entry name" value="MFS_1"/>
    <property type="match status" value="1"/>
</dbReference>
<feature type="domain" description="Major facilitator superfamily (MFS) profile" evidence="3">
    <location>
        <begin position="58"/>
        <end position="448"/>
    </location>
</feature>
<evidence type="ECO:0000313" key="5">
    <source>
        <dbReference type="Proteomes" id="UP000308133"/>
    </source>
</evidence>
<gene>
    <name evidence="4" type="ORF">C1H76_3610</name>
</gene>
<dbReference type="PROSITE" id="PS50850">
    <property type="entry name" value="MFS"/>
    <property type="match status" value="1"/>
</dbReference>
<feature type="transmembrane region" description="Helical" evidence="2">
    <location>
        <begin position="57"/>
        <end position="78"/>
    </location>
</feature>
<feature type="transmembrane region" description="Helical" evidence="2">
    <location>
        <begin position="365"/>
        <end position="389"/>
    </location>
</feature>
<dbReference type="GO" id="GO:0016020">
    <property type="term" value="C:membrane"/>
    <property type="evidence" value="ECO:0007669"/>
    <property type="project" value="UniProtKB-SubCell"/>
</dbReference>
<dbReference type="PANTHER" id="PTHR42910:SF1">
    <property type="entry name" value="MAJOR FACILITATOR SUPERFAMILY (MFS) PROFILE DOMAIN-CONTAINING PROTEIN"/>
    <property type="match status" value="1"/>
</dbReference>
<dbReference type="GO" id="GO:0022857">
    <property type="term" value="F:transmembrane transporter activity"/>
    <property type="evidence" value="ECO:0007669"/>
    <property type="project" value="InterPro"/>
</dbReference>
<sequence>MRRLDDGLDPWSLPSLDNPHLKETNESAIVISKLEIPSRSLFQPSWTVWDPQNPPRLTIWTVILYSWVCTTSVAILYYNQPILAILADEFDVDASTVSRIPTTMQAGSATGLALICPAGDIMKRRSLIITLLTLTMCSWVGLCFATNFTVFTILSILVALTALVTQILLALVGDISAPPHRTFHLSIVGSGITLGILLGRLTSGLIVSHLPWRTVYYFSLVTLLTSILLLYLFMPDYPATNPNLSYPRALFTTLTLPFHHPPILQAALVLLFLASTHTNFWTYLTFLLSDTYSLQTEAIGLFSLLALPGAALNPLFTSLLQNRLHPALAAMMAATLHDAALSFLQIVARDVAYAVDDKARGRINAVLTVGIFVGNLLGTGVGGMVYQLLRWRGNGAVLLGFAAVGWGFALVRGPREKGWWGWRGGWGVGRVGEEGKERDVGKEGKGCC</sequence>
<evidence type="ECO:0000313" key="4">
    <source>
        <dbReference type="EMBL" id="TKX24042.1"/>
    </source>
</evidence>
<dbReference type="AlphaFoldDB" id="A0A4V6DUB9"/>
<comment type="subcellular location">
    <subcellularLocation>
        <location evidence="1">Membrane</location>
        <topology evidence="1">Multi-pass membrane protein</topology>
    </subcellularLocation>
</comment>
<dbReference type="InterPro" id="IPR011701">
    <property type="entry name" value="MFS"/>
</dbReference>
<protein>
    <submittedName>
        <fullName evidence="4">MFS transporter-like protein 59</fullName>
    </submittedName>
</protein>
<organism evidence="4 5">
    <name type="scientific">Elsinoe australis</name>
    <dbReference type="NCBI Taxonomy" id="40998"/>
    <lineage>
        <taxon>Eukaryota</taxon>
        <taxon>Fungi</taxon>
        <taxon>Dikarya</taxon>
        <taxon>Ascomycota</taxon>
        <taxon>Pezizomycotina</taxon>
        <taxon>Dothideomycetes</taxon>
        <taxon>Dothideomycetidae</taxon>
        <taxon>Myriangiales</taxon>
        <taxon>Elsinoaceae</taxon>
        <taxon>Elsinoe</taxon>
    </lineage>
</organism>
<dbReference type="PANTHER" id="PTHR42910">
    <property type="entry name" value="TRANSPORTER SCO4007-RELATED"/>
    <property type="match status" value="1"/>
</dbReference>
<feature type="transmembrane region" description="Helical" evidence="2">
    <location>
        <begin position="214"/>
        <end position="234"/>
    </location>
</feature>
<proteinExistence type="predicted"/>
<keyword evidence="2" id="KW-0472">Membrane</keyword>
<dbReference type="InterPro" id="IPR036259">
    <property type="entry name" value="MFS_trans_sf"/>
</dbReference>
<feature type="transmembrane region" description="Helical" evidence="2">
    <location>
        <begin position="298"/>
        <end position="320"/>
    </location>
</feature>
<dbReference type="EMBL" id="PTQR01000047">
    <property type="protein sequence ID" value="TKX24042.1"/>
    <property type="molecule type" value="Genomic_DNA"/>
</dbReference>
<feature type="transmembrane region" description="Helical" evidence="2">
    <location>
        <begin position="326"/>
        <end position="344"/>
    </location>
</feature>
<keyword evidence="2" id="KW-1133">Transmembrane helix</keyword>
<dbReference type="SUPFAM" id="SSF103473">
    <property type="entry name" value="MFS general substrate transporter"/>
    <property type="match status" value="1"/>
</dbReference>
<feature type="transmembrane region" description="Helical" evidence="2">
    <location>
        <begin position="263"/>
        <end position="286"/>
    </location>
</feature>
<accession>A0A4V6DUB9</accession>
<name>A0A4V6DUB9_9PEZI</name>
<evidence type="ECO:0000256" key="2">
    <source>
        <dbReference type="SAM" id="Phobius"/>
    </source>
</evidence>